<proteinExistence type="predicted"/>
<protein>
    <submittedName>
        <fullName evidence="2">Uncharacterized protein</fullName>
    </submittedName>
</protein>
<dbReference type="EMBL" id="FORT01000010">
    <property type="protein sequence ID" value="SFK22774.1"/>
    <property type="molecule type" value="Genomic_DNA"/>
</dbReference>
<accession>A0A1I3XTC3</accession>
<dbReference type="Proteomes" id="UP000198915">
    <property type="component" value="Unassembled WGS sequence"/>
</dbReference>
<keyword evidence="1" id="KW-1133">Transmembrane helix</keyword>
<evidence type="ECO:0000256" key="1">
    <source>
        <dbReference type="SAM" id="Phobius"/>
    </source>
</evidence>
<gene>
    <name evidence="2" type="ORF">SAMN05518846_11070</name>
</gene>
<reference evidence="3" key="1">
    <citation type="submission" date="2016-10" db="EMBL/GenBank/DDBJ databases">
        <authorList>
            <person name="Varghese N."/>
            <person name="Submissions S."/>
        </authorList>
    </citation>
    <scope>NUCLEOTIDE SEQUENCE [LARGE SCALE GENOMIC DNA]</scope>
    <source>
        <strain evidence="3">OK042</strain>
    </source>
</reference>
<feature type="transmembrane region" description="Helical" evidence="1">
    <location>
        <begin position="12"/>
        <end position="32"/>
    </location>
</feature>
<keyword evidence="1" id="KW-0472">Membrane</keyword>
<dbReference type="STRING" id="1884381.SAMN05518846_11070"/>
<dbReference type="AlphaFoldDB" id="A0A1I3XTC3"/>
<organism evidence="2 3">
    <name type="scientific">Brevibacillus centrosporus</name>
    <dbReference type="NCBI Taxonomy" id="54910"/>
    <lineage>
        <taxon>Bacteria</taxon>
        <taxon>Bacillati</taxon>
        <taxon>Bacillota</taxon>
        <taxon>Bacilli</taxon>
        <taxon>Bacillales</taxon>
        <taxon>Paenibacillaceae</taxon>
        <taxon>Brevibacillus</taxon>
    </lineage>
</organism>
<name>A0A1I3XTC3_9BACL</name>
<sequence>MPFEEEDLRLLALWLLAIGYLILAFTELAALYY</sequence>
<evidence type="ECO:0000313" key="3">
    <source>
        <dbReference type="Proteomes" id="UP000198915"/>
    </source>
</evidence>
<keyword evidence="3" id="KW-1185">Reference proteome</keyword>
<keyword evidence="1" id="KW-0812">Transmembrane</keyword>
<evidence type="ECO:0000313" key="2">
    <source>
        <dbReference type="EMBL" id="SFK22774.1"/>
    </source>
</evidence>